<evidence type="ECO:0000313" key="2">
    <source>
        <dbReference type="EMBL" id="KAJ8767818.1"/>
    </source>
</evidence>
<reference evidence="2 3" key="1">
    <citation type="submission" date="2021-09" db="EMBL/GenBank/DDBJ databases">
        <title>Genomic insights and catalytic innovation underlie evolution of tropane alkaloids biosynthesis.</title>
        <authorList>
            <person name="Wang Y.-J."/>
            <person name="Tian T."/>
            <person name="Huang J.-P."/>
            <person name="Huang S.-X."/>
        </authorList>
    </citation>
    <scope>NUCLEOTIDE SEQUENCE [LARGE SCALE GENOMIC DNA]</scope>
    <source>
        <strain evidence="2">KIB-2018</strain>
        <tissue evidence="2">Leaf</tissue>
    </source>
</reference>
<keyword evidence="1" id="KW-0732">Signal</keyword>
<name>A0AAV8TM16_9ROSI</name>
<evidence type="ECO:0000313" key="3">
    <source>
        <dbReference type="Proteomes" id="UP001159364"/>
    </source>
</evidence>
<keyword evidence="3" id="KW-1185">Reference proteome</keyword>
<accession>A0AAV8TM16</accession>
<feature type="signal peptide" evidence="1">
    <location>
        <begin position="1"/>
        <end position="23"/>
    </location>
</feature>
<gene>
    <name evidence="2" type="ORF">K2173_020758</name>
</gene>
<sequence>MILAICCNIYWAVNFLWLKSTVGCHVPKPICSQPEHFHYPITNDANFVSPNFKVVDSGRYSFMYIARNKQAHAPLRRHSRRSKA</sequence>
<dbReference type="EMBL" id="JAIWQS010000004">
    <property type="protein sequence ID" value="KAJ8767818.1"/>
    <property type="molecule type" value="Genomic_DNA"/>
</dbReference>
<dbReference type="AlphaFoldDB" id="A0AAV8TM16"/>
<dbReference type="Proteomes" id="UP001159364">
    <property type="component" value="Linkage Group LG04"/>
</dbReference>
<evidence type="ECO:0008006" key="4">
    <source>
        <dbReference type="Google" id="ProtNLM"/>
    </source>
</evidence>
<protein>
    <recommendedName>
        <fullName evidence="4">Secreted protein</fullName>
    </recommendedName>
</protein>
<feature type="chain" id="PRO_5043675874" description="Secreted protein" evidence="1">
    <location>
        <begin position="24"/>
        <end position="84"/>
    </location>
</feature>
<comment type="caution">
    <text evidence="2">The sequence shown here is derived from an EMBL/GenBank/DDBJ whole genome shotgun (WGS) entry which is preliminary data.</text>
</comment>
<evidence type="ECO:0000256" key="1">
    <source>
        <dbReference type="SAM" id="SignalP"/>
    </source>
</evidence>
<proteinExistence type="predicted"/>
<organism evidence="2 3">
    <name type="scientific">Erythroxylum novogranatense</name>
    <dbReference type="NCBI Taxonomy" id="1862640"/>
    <lineage>
        <taxon>Eukaryota</taxon>
        <taxon>Viridiplantae</taxon>
        <taxon>Streptophyta</taxon>
        <taxon>Embryophyta</taxon>
        <taxon>Tracheophyta</taxon>
        <taxon>Spermatophyta</taxon>
        <taxon>Magnoliopsida</taxon>
        <taxon>eudicotyledons</taxon>
        <taxon>Gunneridae</taxon>
        <taxon>Pentapetalae</taxon>
        <taxon>rosids</taxon>
        <taxon>fabids</taxon>
        <taxon>Malpighiales</taxon>
        <taxon>Erythroxylaceae</taxon>
        <taxon>Erythroxylum</taxon>
    </lineage>
</organism>